<protein>
    <submittedName>
        <fullName evidence="3">Uncharacterized protein</fullName>
    </submittedName>
</protein>
<feature type="region of interest" description="Disordered" evidence="1">
    <location>
        <begin position="1"/>
        <end position="27"/>
    </location>
</feature>
<evidence type="ECO:0000313" key="3">
    <source>
        <dbReference type="EMBL" id="APH70244.1"/>
    </source>
</evidence>
<sequence>MADHRRRSDEESRRILDRVAKESDPSGSFAMRATRKVQKHMRADDADQDDAIEVWGTRIGRVIGVILLFVLAGWLISFFLGR</sequence>
<dbReference type="EMBL" id="CP018171">
    <property type="protein sequence ID" value="APH70244.1"/>
    <property type="molecule type" value="Genomic_DNA"/>
</dbReference>
<evidence type="ECO:0000256" key="1">
    <source>
        <dbReference type="SAM" id="MobiDB-lite"/>
    </source>
</evidence>
<name>A0A1L3SLF8_9HYPH</name>
<keyword evidence="2" id="KW-0812">Transmembrane</keyword>
<dbReference type="RefSeq" id="WP_072601657.1">
    <property type="nucleotide sequence ID" value="NZ_CP018171.1"/>
</dbReference>
<dbReference type="STRING" id="1670800.BSQ44_01750"/>
<evidence type="ECO:0000256" key="2">
    <source>
        <dbReference type="SAM" id="Phobius"/>
    </source>
</evidence>
<organism evidence="3 4">
    <name type="scientific">Aquibium oceanicum</name>
    <dbReference type="NCBI Taxonomy" id="1670800"/>
    <lineage>
        <taxon>Bacteria</taxon>
        <taxon>Pseudomonadati</taxon>
        <taxon>Pseudomonadota</taxon>
        <taxon>Alphaproteobacteria</taxon>
        <taxon>Hyphomicrobiales</taxon>
        <taxon>Phyllobacteriaceae</taxon>
        <taxon>Aquibium</taxon>
    </lineage>
</organism>
<dbReference type="AlphaFoldDB" id="A0A1L3SLF8"/>
<keyword evidence="2" id="KW-1133">Transmembrane helix</keyword>
<reference evidence="4" key="1">
    <citation type="submission" date="2016-11" db="EMBL/GenBank/DDBJ databases">
        <title>Mesorhizobium oceanicum sp. nov., isolated from deep seawater in South China Sea.</title>
        <authorList>
            <person name="Fu G.-Y."/>
        </authorList>
    </citation>
    <scope>NUCLEOTIDE SEQUENCE [LARGE SCALE GENOMIC DNA]</scope>
    <source>
        <strain evidence="4">B7</strain>
    </source>
</reference>
<gene>
    <name evidence="3" type="ORF">BSQ44_01750</name>
</gene>
<proteinExistence type="predicted"/>
<feature type="compositionally biased region" description="Basic and acidic residues" evidence="1">
    <location>
        <begin position="1"/>
        <end position="24"/>
    </location>
</feature>
<keyword evidence="2" id="KW-0472">Membrane</keyword>
<feature type="transmembrane region" description="Helical" evidence="2">
    <location>
        <begin position="62"/>
        <end position="80"/>
    </location>
</feature>
<evidence type="ECO:0000313" key="4">
    <source>
        <dbReference type="Proteomes" id="UP000182840"/>
    </source>
</evidence>
<dbReference type="OrthoDB" id="8449218at2"/>
<accession>A0A1L3SLF8</accession>
<dbReference type="Proteomes" id="UP000182840">
    <property type="component" value="Chromosome"/>
</dbReference>
<dbReference type="KEGG" id="meso:BSQ44_01750"/>
<keyword evidence="4" id="KW-1185">Reference proteome</keyword>